<comment type="caution">
    <text evidence="2">The sequence shown here is derived from an EMBL/GenBank/DDBJ whole genome shotgun (WGS) entry which is preliminary data.</text>
</comment>
<keyword evidence="3" id="KW-1185">Reference proteome</keyword>
<name>A0A9Q3DT68_9BASI</name>
<protein>
    <submittedName>
        <fullName evidence="2">Uncharacterized protein</fullName>
    </submittedName>
</protein>
<reference evidence="2" key="1">
    <citation type="submission" date="2021-03" db="EMBL/GenBank/DDBJ databases">
        <title>Draft genome sequence of rust myrtle Austropuccinia psidii MF-1, a brazilian biotype.</title>
        <authorList>
            <person name="Quecine M.C."/>
            <person name="Pachon D.M.R."/>
            <person name="Bonatelli M.L."/>
            <person name="Correr F.H."/>
            <person name="Franceschini L.M."/>
            <person name="Leite T.F."/>
            <person name="Margarido G.R.A."/>
            <person name="Almeida C.A."/>
            <person name="Ferrarezi J.A."/>
            <person name="Labate C.A."/>
        </authorList>
    </citation>
    <scope>NUCLEOTIDE SEQUENCE</scope>
    <source>
        <strain evidence="2">MF-1</strain>
    </source>
</reference>
<evidence type="ECO:0000313" key="3">
    <source>
        <dbReference type="Proteomes" id="UP000765509"/>
    </source>
</evidence>
<evidence type="ECO:0000313" key="2">
    <source>
        <dbReference type="EMBL" id="MBW0507168.1"/>
    </source>
</evidence>
<evidence type="ECO:0000256" key="1">
    <source>
        <dbReference type="SAM" id="MobiDB-lite"/>
    </source>
</evidence>
<dbReference type="AlphaFoldDB" id="A0A9Q3DT68"/>
<organism evidence="2 3">
    <name type="scientific">Austropuccinia psidii MF-1</name>
    <dbReference type="NCBI Taxonomy" id="1389203"/>
    <lineage>
        <taxon>Eukaryota</taxon>
        <taxon>Fungi</taxon>
        <taxon>Dikarya</taxon>
        <taxon>Basidiomycota</taxon>
        <taxon>Pucciniomycotina</taxon>
        <taxon>Pucciniomycetes</taxon>
        <taxon>Pucciniales</taxon>
        <taxon>Sphaerophragmiaceae</taxon>
        <taxon>Austropuccinia</taxon>
    </lineage>
</organism>
<gene>
    <name evidence="2" type="ORF">O181_046883</name>
</gene>
<dbReference type="EMBL" id="AVOT02019537">
    <property type="protein sequence ID" value="MBW0507168.1"/>
    <property type="molecule type" value="Genomic_DNA"/>
</dbReference>
<sequence length="117" mass="13346">MYPVHLRNKPEDRQGLFRTKGSGSGHHSGWKDTEANHTNAAIHLPIQQEPKAKGLKGYGSGSSATQTPQIFIPMEHGQQAVQPRYTLGRTWSRLPEDKFKRDTLQRPYVNHQRMESQ</sequence>
<accession>A0A9Q3DT68</accession>
<proteinExistence type="predicted"/>
<feature type="region of interest" description="Disordered" evidence="1">
    <location>
        <begin position="1"/>
        <end position="66"/>
    </location>
</feature>
<dbReference type="Proteomes" id="UP000765509">
    <property type="component" value="Unassembled WGS sequence"/>
</dbReference>